<dbReference type="InterPro" id="IPR010799">
    <property type="entry name" value="MlrC_C"/>
</dbReference>
<protein>
    <submittedName>
        <fullName evidence="3">Mlr5988 protein</fullName>
    </submittedName>
</protein>
<dbReference type="EMBL" id="BA000012">
    <property type="protein sequence ID" value="BAB52347.1"/>
    <property type="molecule type" value="Genomic_DNA"/>
</dbReference>
<name>Q98AI3_RHILO</name>
<evidence type="ECO:0000313" key="3">
    <source>
        <dbReference type="EMBL" id="BAB52347.1"/>
    </source>
</evidence>
<feature type="domain" description="Microcystin LR degradation protein MlrC N-terminal" evidence="2">
    <location>
        <begin position="1"/>
        <end position="181"/>
    </location>
</feature>
<dbReference type="eggNOG" id="COG5476">
    <property type="taxonomic scope" value="Bacteria"/>
</dbReference>
<dbReference type="KEGG" id="mlo:mlr5988"/>
<dbReference type="Pfam" id="PF07364">
    <property type="entry name" value="DUF1485"/>
    <property type="match status" value="1"/>
</dbReference>
<evidence type="ECO:0000313" key="4">
    <source>
        <dbReference type="Proteomes" id="UP000000552"/>
    </source>
</evidence>
<sequence>MDGLYLSLHGSCLGAEDLSPETTLATRLRARFPGLPIVASFDMHCIPTPALAQALDGATVYRLYPHTDMAETAERALDLLGELIRRGRRGAVTLARCGLVLPSFNMRTDETGPMTEIESLALDLEAQAAALGLPVVVYPFASFAYADSPETDSGVLVSNLMPTNPEAAALAAEFARRVVNGMRARGPAFRPDLPTAGAFLSTRPWRDGRRWAILEPSDNPMSGGAGDTPGLLAAAMRSDLPEGSVFAFFDDPGAVATARAAGQGARLSLHLGGRIDNRFGVPVLVEGTVERLTQGRFTNTGPMETGIDVDLGPTAVVRTGPLRIILTSNCYSPNDPQYFHLHGIEPGRIPVLLVKAKNHFRASFGNLFEAFVQVETPGPAMADATKLPFRRIPPERLRLPS</sequence>
<proteinExistence type="predicted"/>
<dbReference type="AlphaFoldDB" id="Q98AI3"/>
<reference evidence="3 4" key="1">
    <citation type="journal article" date="2000" name="DNA Res.">
        <title>Complete genome structure of the nitrogen-fixing symbiotic bacterium Mesorhizobium loti.</title>
        <authorList>
            <person name="Kaneko T."/>
            <person name="Nakamura Y."/>
            <person name="Sato S."/>
            <person name="Asamizu E."/>
            <person name="Kato T."/>
            <person name="Sasamoto S."/>
            <person name="Watanabe A."/>
            <person name="Idesawa K."/>
            <person name="Ishikawa A."/>
            <person name="Kawashima K."/>
            <person name="Kimura T."/>
            <person name="Kishida Y."/>
            <person name="Kiyokawa C."/>
            <person name="Kohara M."/>
            <person name="Matsumoto M."/>
            <person name="Matsuno A."/>
            <person name="Mochizuki Y."/>
            <person name="Nakayama S."/>
            <person name="Nakazaki N."/>
            <person name="Shimpo S."/>
            <person name="Sugimoto M."/>
            <person name="Takeuchi C."/>
            <person name="Yamada M."/>
            <person name="Tabata S."/>
        </authorList>
    </citation>
    <scope>NUCLEOTIDE SEQUENCE [LARGE SCALE GENOMIC DNA]</scope>
    <source>
        <strain evidence="4">LMG 29417 / CECT 9101 / MAFF 303099</strain>
    </source>
</reference>
<dbReference type="Proteomes" id="UP000000552">
    <property type="component" value="Chromosome"/>
</dbReference>
<organism evidence="3 4">
    <name type="scientific">Mesorhizobium japonicum (strain LMG 29417 / CECT 9101 / MAFF 303099)</name>
    <name type="common">Mesorhizobium loti (strain MAFF 303099)</name>
    <dbReference type="NCBI Taxonomy" id="266835"/>
    <lineage>
        <taxon>Bacteria</taxon>
        <taxon>Pseudomonadati</taxon>
        <taxon>Pseudomonadota</taxon>
        <taxon>Alphaproteobacteria</taxon>
        <taxon>Hyphomicrobiales</taxon>
        <taxon>Phyllobacteriaceae</taxon>
        <taxon>Mesorhizobium</taxon>
    </lineage>
</organism>
<dbReference type="HOGENOM" id="CLU_028172_1_0_5"/>
<gene>
    <name evidence="3" type="ordered locus">mlr5988</name>
</gene>
<dbReference type="Pfam" id="PF07171">
    <property type="entry name" value="MlrC_C"/>
    <property type="match status" value="1"/>
</dbReference>
<evidence type="ECO:0000259" key="2">
    <source>
        <dbReference type="Pfam" id="PF07364"/>
    </source>
</evidence>
<evidence type="ECO:0000259" key="1">
    <source>
        <dbReference type="Pfam" id="PF07171"/>
    </source>
</evidence>
<dbReference type="InterPro" id="IPR015995">
    <property type="entry name" value="MlrC_N"/>
</dbReference>
<feature type="domain" description="Microcystin LR degradation protein MlrC C-terminal" evidence="1">
    <location>
        <begin position="213"/>
        <end position="391"/>
    </location>
</feature>
<accession>Q98AI3</accession>